<sequence length="1045" mass="113525">MRKIGSAILVRQRTREPARTVEVIALDEAGSEANAAAEQCLVHVRSGPQESTLTVLPCSQAEALRRALNYIQRRLAAGEQLLSHDGLPGLEALQAAVPAPAAPAPSTAPPALAPAIAALVARFQPDAWKLQSPERRSRSAWRVGECSDATAPDSPTQQALRGLAPRLVALLGTGNDLLDGSLAVALGRLGDPGAAEALQHLSVQARSPATRRIARQAWLMLLSPEARAAQVADTLPGWAAPLASERGGHELVAEVQAALQQHGRDWASLLQDWYERAWVQAAPRAVLLRLLQALPLEGACFQGVRYVYKAAELRRDAEVLGLLHARFENAMAAPLPEARSGAPRAFGPRTRDYLRLRGWRSIRRLAALSHPHAADLAVEMLLGLVDDEQPPPREEQRWVLVEQRYQRSVRLHHRGAGWMLVPKLLLARWPALQTSARAKRWWTLQPLDTTQALPERTEALQDLWDAHPNALLRLAMESRSALVQAVVARALQDHVDVLEAQAPAVLKRLLQSPYAPTAALGFATARAKVEGSTDIAQQIPWLKLLSGSAHAPAQDFALLHLAGNPAAFAQHADLVLALLFSAQERARRQGHGLALLATPDALLAELQDTLLALDPADPGLAEGAALAEQLLQGPLKAAAAAWPGLASVFTLLDHPAVPVLNLAVTWVLLHPNGLALMPPLLLTRLMRAESAERRACGARLLAALPDALLSQQVELLTALALSEHAAIRAAIAPALLRLARKDDTLGRALAARLHDSLFQTERGDDLHEDVLRWLTGELAAFAPAREASGTWRALQARSRGAQRYGAWALAALAPADFSLRQMATLARHADAEVRQWSLRAIDHTLVAPISPQQAADLLPLADTGFDDSRHYAQQLFGERLPDDALEVDLLIAWVDHPQAWVQALGRSQLVRRMSAADASLCLTRLSQHPSTEVQLFVTQWLLDLPSSDAPALARQLRTLTPYLLTVLSQVHRGRVAKARITRFLRAHIEAPETAVVVAEIFARQVVSASLTDKPQYIAGLRDIAARHPSIELPFLSWKTPALHRP</sequence>
<accession>A0ABS5DYC7</accession>
<protein>
    <recommendedName>
        <fullName evidence="3">HEAT repeat domain-containing protein</fullName>
    </recommendedName>
</protein>
<gene>
    <name evidence="1" type="ORF">KAK11_12505</name>
</gene>
<organism evidence="1 2">
    <name type="scientific">Ideonella paludis</name>
    <dbReference type="NCBI Taxonomy" id="1233411"/>
    <lineage>
        <taxon>Bacteria</taxon>
        <taxon>Pseudomonadati</taxon>
        <taxon>Pseudomonadota</taxon>
        <taxon>Betaproteobacteria</taxon>
        <taxon>Burkholderiales</taxon>
        <taxon>Sphaerotilaceae</taxon>
        <taxon>Ideonella</taxon>
    </lineage>
</organism>
<proteinExistence type="predicted"/>
<dbReference type="EMBL" id="JAGQDG010000004">
    <property type="protein sequence ID" value="MBQ0936152.1"/>
    <property type="molecule type" value="Genomic_DNA"/>
</dbReference>
<name>A0ABS5DYC7_9BURK</name>
<evidence type="ECO:0000313" key="2">
    <source>
        <dbReference type="Proteomes" id="UP000672097"/>
    </source>
</evidence>
<comment type="caution">
    <text evidence="1">The sequence shown here is derived from an EMBL/GenBank/DDBJ whole genome shotgun (WGS) entry which is preliminary data.</text>
</comment>
<dbReference type="Proteomes" id="UP000672097">
    <property type="component" value="Unassembled WGS sequence"/>
</dbReference>
<keyword evidence="2" id="KW-1185">Reference proteome</keyword>
<dbReference type="SUPFAM" id="SSF48371">
    <property type="entry name" value="ARM repeat"/>
    <property type="match status" value="1"/>
</dbReference>
<evidence type="ECO:0000313" key="1">
    <source>
        <dbReference type="EMBL" id="MBQ0936152.1"/>
    </source>
</evidence>
<evidence type="ECO:0008006" key="3">
    <source>
        <dbReference type="Google" id="ProtNLM"/>
    </source>
</evidence>
<reference evidence="1 2" key="1">
    <citation type="submission" date="2021-04" db="EMBL/GenBank/DDBJ databases">
        <title>The genome sequence of type strain Ideonella paludis KCTC 32238.</title>
        <authorList>
            <person name="Liu Y."/>
        </authorList>
    </citation>
    <scope>NUCLEOTIDE SEQUENCE [LARGE SCALE GENOMIC DNA]</scope>
    <source>
        <strain evidence="1 2">KCTC 32238</strain>
    </source>
</reference>
<dbReference type="RefSeq" id="WP_210809463.1">
    <property type="nucleotide sequence ID" value="NZ_JAGQDG010000004.1"/>
</dbReference>
<dbReference type="InterPro" id="IPR016024">
    <property type="entry name" value="ARM-type_fold"/>
</dbReference>